<gene>
    <name evidence="3" type="ORF">FHR60_000787</name>
</gene>
<name>A0ABR6JH82_9XANT</name>
<dbReference type="SUPFAM" id="SSF51430">
    <property type="entry name" value="NAD(P)-linked oxidoreductase"/>
    <property type="match status" value="1"/>
</dbReference>
<sequence length="232" mass="24678">METRFLGRSGFKVPVLGLGAGTFGGKGPLFSAWGDTDVAQARRMIDVCLDAGLNLFDTADVYSDGASEDTLGQALQGRRDQVIVSTKTGLRLGEGPNDAGASRFRLLRAVEASLRRLRTDYIDPLQLHAFDALTPMEETLSTLDGLVRAGKVRYLGASNYAGWQLMKSQAVADAHGWSRFVANQASLAGRARLRVGTDAAGHRPGHRRGGVEPARLGVAHRQAAARPAVAGP</sequence>
<comment type="caution">
    <text evidence="3">The sequence shown here is derived from an EMBL/GenBank/DDBJ whole genome shotgun (WGS) entry which is preliminary data.</text>
</comment>
<dbReference type="EMBL" id="JACHNS010000001">
    <property type="protein sequence ID" value="MBB4592164.1"/>
    <property type="molecule type" value="Genomic_DNA"/>
</dbReference>
<dbReference type="InterPro" id="IPR036812">
    <property type="entry name" value="NAD(P)_OxRdtase_dom_sf"/>
</dbReference>
<dbReference type="Proteomes" id="UP000554726">
    <property type="component" value="Unassembled WGS sequence"/>
</dbReference>
<evidence type="ECO:0000259" key="2">
    <source>
        <dbReference type="Pfam" id="PF00248"/>
    </source>
</evidence>
<dbReference type="InterPro" id="IPR023210">
    <property type="entry name" value="NADP_OxRdtase_dom"/>
</dbReference>
<protein>
    <submittedName>
        <fullName evidence="3">Aryl-alcohol dehydrogenase-like predicted oxidoreductase</fullName>
    </submittedName>
</protein>
<dbReference type="PRINTS" id="PR00069">
    <property type="entry name" value="ALDKETRDTASE"/>
</dbReference>
<feature type="domain" description="NADP-dependent oxidoreductase" evidence="2">
    <location>
        <begin position="16"/>
        <end position="186"/>
    </location>
</feature>
<reference evidence="3 4" key="1">
    <citation type="submission" date="2020-08" db="EMBL/GenBank/DDBJ databases">
        <title>Studying the diversity of plant-associated saprophytic bacteria and their role in host health and plant-pathogen interactions.</title>
        <authorList>
            <person name="Potnis N."/>
        </authorList>
    </citation>
    <scope>NUCLEOTIDE SEQUENCE [LARGE SCALE GENOMIC DNA]</scope>
    <source>
        <strain evidence="3 4">F16</strain>
    </source>
</reference>
<feature type="region of interest" description="Disordered" evidence="1">
    <location>
        <begin position="198"/>
        <end position="232"/>
    </location>
</feature>
<accession>A0ABR6JH82</accession>
<feature type="compositionally biased region" description="Low complexity" evidence="1">
    <location>
        <begin position="217"/>
        <end position="232"/>
    </location>
</feature>
<proteinExistence type="predicted"/>
<evidence type="ECO:0000256" key="1">
    <source>
        <dbReference type="SAM" id="MobiDB-lite"/>
    </source>
</evidence>
<dbReference type="Gene3D" id="3.20.20.100">
    <property type="entry name" value="NADP-dependent oxidoreductase domain"/>
    <property type="match status" value="1"/>
</dbReference>
<dbReference type="InterPro" id="IPR020471">
    <property type="entry name" value="AKR"/>
</dbReference>
<keyword evidence="4" id="KW-1185">Reference proteome</keyword>
<dbReference type="PANTHER" id="PTHR43364">
    <property type="entry name" value="NADH-SPECIFIC METHYLGLYOXAL REDUCTASE-RELATED"/>
    <property type="match status" value="1"/>
</dbReference>
<dbReference type="PANTHER" id="PTHR43364:SF18">
    <property type="entry name" value="OXIDOREDUCTASE"/>
    <property type="match status" value="1"/>
</dbReference>
<evidence type="ECO:0000313" key="4">
    <source>
        <dbReference type="Proteomes" id="UP000554726"/>
    </source>
</evidence>
<dbReference type="InterPro" id="IPR050523">
    <property type="entry name" value="AKR_Detox_Biosynth"/>
</dbReference>
<organism evidence="3 4">
    <name type="scientific">Xanthomonas cannabis</name>
    <dbReference type="NCBI Taxonomy" id="1885674"/>
    <lineage>
        <taxon>Bacteria</taxon>
        <taxon>Pseudomonadati</taxon>
        <taxon>Pseudomonadota</taxon>
        <taxon>Gammaproteobacteria</taxon>
        <taxon>Lysobacterales</taxon>
        <taxon>Lysobacteraceae</taxon>
        <taxon>Xanthomonas</taxon>
    </lineage>
</organism>
<evidence type="ECO:0000313" key="3">
    <source>
        <dbReference type="EMBL" id="MBB4592164.1"/>
    </source>
</evidence>
<dbReference type="Pfam" id="PF00248">
    <property type="entry name" value="Aldo_ket_red"/>
    <property type="match status" value="1"/>
</dbReference>